<protein>
    <submittedName>
        <fullName evidence="1">Uncharacterized protein</fullName>
    </submittedName>
</protein>
<keyword evidence="2" id="KW-1185">Reference proteome</keyword>
<evidence type="ECO:0000313" key="1">
    <source>
        <dbReference type="EMBL" id="GGQ72045.1"/>
    </source>
</evidence>
<organism evidence="1 2">
    <name type="scientific">Streptomyces ruber</name>
    <dbReference type="NCBI Taxonomy" id="83378"/>
    <lineage>
        <taxon>Bacteria</taxon>
        <taxon>Bacillati</taxon>
        <taxon>Actinomycetota</taxon>
        <taxon>Actinomycetes</taxon>
        <taxon>Kitasatosporales</taxon>
        <taxon>Streptomycetaceae</taxon>
        <taxon>Streptomyces</taxon>
    </lineage>
</organism>
<dbReference type="EMBL" id="BMQK01000012">
    <property type="protein sequence ID" value="GGQ72045.1"/>
    <property type="molecule type" value="Genomic_DNA"/>
</dbReference>
<evidence type="ECO:0000313" key="2">
    <source>
        <dbReference type="Proteomes" id="UP000620156"/>
    </source>
</evidence>
<dbReference type="Proteomes" id="UP000620156">
    <property type="component" value="Unassembled WGS sequence"/>
</dbReference>
<gene>
    <name evidence="1" type="ORF">GCM10010145_47030</name>
</gene>
<reference evidence="1" key="1">
    <citation type="journal article" date="2014" name="Int. J. Syst. Evol. Microbiol.">
        <title>Complete genome sequence of Corynebacterium casei LMG S-19264T (=DSM 44701T), isolated from a smear-ripened cheese.</title>
        <authorList>
            <consortium name="US DOE Joint Genome Institute (JGI-PGF)"/>
            <person name="Walter F."/>
            <person name="Albersmeier A."/>
            <person name="Kalinowski J."/>
            <person name="Ruckert C."/>
        </authorList>
    </citation>
    <scope>NUCLEOTIDE SEQUENCE</scope>
    <source>
        <strain evidence="1">JCM 3131</strain>
    </source>
</reference>
<proteinExistence type="predicted"/>
<accession>A0A918EWH0</accession>
<sequence>MAQSLPEGGAAARFEQGRPARLFRLRLAHPEVTVAWADSAYGGDLVAWSKTPSVRSGSTTRSTVTARDVMPAIMQWLVDWHAAHEQELRSRGISLTVQQPAPGTATRGRPKATAVSLALESDERLGKLFVWEQGSASLLFIDSRTEYTWQDEQVITSENDLPRVLAPLIDLLEGSADRG</sequence>
<dbReference type="AlphaFoldDB" id="A0A918EWH0"/>
<comment type="caution">
    <text evidence="1">The sequence shown here is derived from an EMBL/GenBank/DDBJ whole genome shotgun (WGS) entry which is preliminary data.</text>
</comment>
<reference evidence="1" key="2">
    <citation type="submission" date="2020-09" db="EMBL/GenBank/DDBJ databases">
        <authorList>
            <person name="Sun Q."/>
            <person name="Ohkuma M."/>
        </authorList>
    </citation>
    <scope>NUCLEOTIDE SEQUENCE</scope>
    <source>
        <strain evidence="1">JCM 3131</strain>
    </source>
</reference>
<name>A0A918EWH0_9ACTN</name>